<dbReference type="Pfam" id="PF00033">
    <property type="entry name" value="Cytochrome_B"/>
    <property type="match status" value="1"/>
</dbReference>
<evidence type="ECO:0000256" key="5">
    <source>
        <dbReference type="ARBA" id="ARBA00022448"/>
    </source>
</evidence>
<dbReference type="SUPFAM" id="SSF81648">
    <property type="entry name" value="a domain/subunit of cytochrome bc1 complex (Ubiquinol-cytochrome c reductase)"/>
    <property type="match status" value="1"/>
</dbReference>
<dbReference type="InterPro" id="IPR030689">
    <property type="entry name" value="Cytochrome_b"/>
</dbReference>
<protein>
    <recommendedName>
        <fullName evidence="4 19">Cytochrome b</fullName>
    </recommendedName>
</protein>
<feature type="transmembrane region" description="Helical" evidence="19">
    <location>
        <begin position="132"/>
        <end position="153"/>
    </location>
</feature>
<comment type="cofactor">
    <cofactor evidence="18">
        <name>heme</name>
        <dbReference type="ChEBI" id="CHEBI:30413"/>
    </cofactor>
    <text evidence="18">Binds 2 heme groups non-covalently.</text>
</comment>
<dbReference type="Gene3D" id="1.20.810.10">
    <property type="entry name" value="Cytochrome Bc1 Complex, Chain C"/>
    <property type="match status" value="1"/>
</dbReference>
<evidence type="ECO:0000256" key="12">
    <source>
        <dbReference type="ARBA" id="ARBA00022989"/>
    </source>
</evidence>
<evidence type="ECO:0000256" key="16">
    <source>
        <dbReference type="ARBA" id="ARBA00023136"/>
    </source>
</evidence>
<feature type="binding site" description="axial binding residue" evidence="18">
    <location>
        <position position="89"/>
    </location>
    <ligand>
        <name>heme b</name>
        <dbReference type="ChEBI" id="CHEBI:60344"/>
        <label>b566</label>
    </ligand>
    <ligandPart>
        <name>Fe</name>
        <dbReference type="ChEBI" id="CHEBI:18248"/>
    </ligandPart>
</feature>
<evidence type="ECO:0000256" key="18">
    <source>
        <dbReference type="PIRSR" id="PIRSR038885-2"/>
    </source>
</evidence>
<keyword evidence="11 19" id="KW-0249">Electron transport</keyword>
<keyword evidence="8 19" id="KW-0812">Transmembrane</keyword>
<comment type="function">
    <text evidence="1 19">Component of the ubiquinol-cytochrome c reductase complex (complex III or cytochrome b-c1 complex) that is part of the mitochondrial respiratory chain. The b-c1 complex mediates electron transfer from ubiquinol to cytochrome c. Contributes to the generation of a proton gradient across the mitochondrial membrane that is then used for ATP synthesis.</text>
</comment>
<feature type="binding site" evidence="17">
    <location>
        <position position="193"/>
    </location>
    <ligand>
        <name>a ubiquinone</name>
        <dbReference type="ChEBI" id="CHEBI:16389"/>
    </ligand>
</feature>
<keyword evidence="14" id="KW-0830">Ubiquinone</keyword>
<feature type="binding site" description="axial binding residue" evidence="18">
    <location>
        <position position="75"/>
    </location>
    <ligand>
        <name>heme b</name>
        <dbReference type="ChEBI" id="CHEBI:60344"/>
        <label>b562</label>
    </ligand>
    <ligandPart>
        <name>Fe</name>
        <dbReference type="ChEBI" id="CHEBI:18248"/>
    </ligandPart>
</feature>
<dbReference type="GO" id="GO:0045275">
    <property type="term" value="C:respiratory chain complex III"/>
    <property type="evidence" value="ECO:0007669"/>
    <property type="project" value="InterPro"/>
</dbReference>
<dbReference type="InterPro" id="IPR027387">
    <property type="entry name" value="Cytb/b6-like_sf"/>
</dbReference>
<name>A0A3S8V0J2_9HYME</name>
<comment type="subunit">
    <text evidence="3">The main subunits of complex b-c1 are: cytochrome b, cytochrome c1 and the Rieske protein.</text>
</comment>
<evidence type="ECO:0000256" key="11">
    <source>
        <dbReference type="ARBA" id="ARBA00022982"/>
    </source>
</evidence>
<evidence type="ECO:0000256" key="19">
    <source>
        <dbReference type="RuleBase" id="RU362117"/>
    </source>
</evidence>
<dbReference type="SUPFAM" id="SSF81342">
    <property type="entry name" value="Transmembrane di-heme cytochromes"/>
    <property type="match status" value="1"/>
</dbReference>
<dbReference type="PROSITE" id="PS51002">
    <property type="entry name" value="CYTB_NTER"/>
    <property type="match status" value="1"/>
</dbReference>
<dbReference type="GO" id="GO:0046872">
    <property type="term" value="F:metal ion binding"/>
    <property type="evidence" value="ECO:0007669"/>
    <property type="project" value="UniProtKB-UniRule"/>
</dbReference>
<keyword evidence="10" id="KW-0999">Mitochondrion inner membrane</keyword>
<dbReference type="PIRSF" id="PIRSF038885">
    <property type="entry name" value="COB"/>
    <property type="match status" value="1"/>
</dbReference>
<keyword evidence="9 18" id="KW-0479">Metal-binding</keyword>
<evidence type="ECO:0000256" key="14">
    <source>
        <dbReference type="ARBA" id="ARBA00023075"/>
    </source>
</evidence>
<feature type="domain" description="Cytochrome b/b6 N-terminal region profile" evidence="20">
    <location>
        <begin position="1"/>
        <end position="201"/>
    </location>
</feature>
<feature type="transmembrane region" description="Helical" evidence="19">
    <location>
        <begin position="105"/>
        <end position="125"/>
    </location>
</feature>
<evidence type="ECO:0000256" key="6">
    <source>
        <dbReference type="ARBA" id="ARBA00022617"/>
    </source>
</evidence>
<proteinExistence type="inferred from homology"/>
<keyword evidence="12 19" id="KW-1133">Transmembrane helix</keyword>
<evidence type="ECO:0000256" key="13">
    <source>
        <dbReference type="ARBA" id="ARBA00023004"/>
    </source>
</evidence>
<keyword evidence="5 19" id="KW-0813">Transport</keyword>
<evidence type="ECO:0000256" key="10">
    <source>
        <dbReference type="ARBA" id="ARBA00022792"/>
    </source>
</evidence>
<evidence type="ECO:0000256" key="17">
    <source>
        <dbReference type="PIRSR" id="PIRSR038885-1"/>
    </source>
</evidence>
<dbReference type="Pfam" id="PF00032">
    <property type="entry name" value="Cytochrom_B_C"/>
    <property type="match status" value="1"/>
</dbReference>
<dbReference type="CDD" id="cd00284">
    <property type="entry name" value="Cytochrome_b_N"/>
    <property type="match status" value="1"/>
</dbReference>
<feature type="binding site" description="axial binding residue" evidence="18">
    <location>
        <position position="188"/>
    </location>
    <ligand>
        <name>heme b</name>
        <dbReference type="ChEBI" id="CHEBI:60344"/>
        <label>b566</label>
    </ligand>
    <ligandPart>
        <name>Fe</name>
        <dbReference type="ChEBI" id="CHEBI:18248"/>
    </ligandPart>
</feature>
<dbReference type="InterPro" id="IPR005797">
    <property type="entry name" value="Cyt_b/b6_N"/>
</dbReference>
<feature type="transmembrane region" description="Helical" evidence="19">
    <location>
        <begin position="221"/>
        <end position="241"/>
    </location>
</feature>
<keyword evidence="7 19" id="KW-0679">Respiratory chain</keyword>
<dbReference type="PANTHER" id="PTHR19271">
    <property type="entry name" value="CYTOCHROME B"/>
    <property type="match status" value="1"/>
</dbReference>
<organism evidence="22">
    <name type="scientific">Diapriidae sp. ZJUH_2016010</name>
    <dbReference type="NCBI Taxonomy" id="2491155"/>
    <lineage>
        <taxon>Eukaryota</taxon>
        <taxon>Metazoa</taxon>
        <taxon>Ecdysozoa</taxon>
        <taxon>Arthropoda</taxon>
        <taxon>Hexapoda</taxon>
        <taxon>Insecta</taxon>
        <taxon>Pterygota</taxon>
        <taxon>Neoptera</taxon>
        <taxon>Endopterygota</taxon>
        <taxon>Hymenoptera</taxon>
        <taxon>Apocrita</taxon>
        <taxon>Proctotrupomorpha</taxon>
        <taxon>Diaprioidea</taxon>
        <taxon>Diapriidae</taxon>
    </lineage>
</organism>
<keyword evidence="13 18" id="KW-0408">Iron</keyword>
<gene>
    <name evidence="22" type="primary">cob</name>
</gene>
<evidence type="ECO:0000256" key="9">
    <source>
        <dbReference type="ARBA" id="ARBA00022723"/>
    </source>
</evidence>
<feature type="domain" description="Cytochrome b/b6 C-terminal region profile" evidence="21">
    <location>
        <begin position="202"/>
        <end position="369"/>
    </location>
</feature>
<feature type="transmembrane region" description="Helical" evidence="19">
    <location>
        <begin position="280"/>
        <end position="299"/>
    </location>
</feature>
<reference evidence="22" key="1">
    <citation type="journal article" date="2018" name="Mol. Phylogenet. Evol.">
        <title>Mitochondrial phylogenomics of the Hymenoptera.</title>
        <authorList>
            <person name="Tang P."/>
            <person name="Zhu J.C."/>
            <person name="Zheng B.Y."/>
            <person name="Wei S.J."/>
            <person name="Sharkey M."/>
            <person name="Chen X.X."/>
            <person name="Vogler A.P."/>
        </authorList>
    </citation>
    <scope>NUCLEOTIDE SEQUENCE</scope>
</reference>
<evidence type="ECO:0000256" key="4">
    <source>
        <dbReference type="ARBA" id="ARBA00013531"/>
    </source>
</evidence>
<dbReference type="InterPro" id="IPR048259">
    <property type="entry name" value="Cytochrome_b_N_euk/bac"/>
</dbReference>
<accession>A0A3S8V0J2</accession>
<evidence type="ECO:0000256" key="7">
    <source>
        <dbReference type="ARBA" id="ARBA00022660"/>
    </source>
</evidence>
<feature type="transmembrane region" description="Helical" evidence="19">
    <location>
        <begin position="173"/>
        <end position="192"/>
    </location>
</feature>
<keyword evidence="15 19" id="KW-0496">Mitochondrion</keyword>
<dbReference type="PANTHER" id="PTHR19271:SF16">
    <property type="entry name" value="CYTOCHROME B"/>
    <property type="match status" value="1"/>
</dbReference>
<evidence type="ECO:0000313" key="22">
    <source>
        <dbReference type="EMBL" id="AZL93190.1"/>
    </source>
</evidence>
<dbReference type="InterPro" id="IPR036150">
    <property type="entry name" value="Cyt_b/b6_C_sf"/>
</dbReference>
<dbReference type="InterPro" id="IPR016174">
    <property type="entry name" value="Di-haem_cyt_TM"/>
</dbReference>
<dbReference type="GO" id="GO:0006122">
    <property type="term" value="P:mitochondrial electron transport, ubiquinol to cytochrome c"/>
    <property type="evidence" value="ECO:0007669"/>
    <property type="project" value="TreeGrafter"/>
</dbReference>
<evidence type="ECO:0000256" key="3">
    <source>
        <dbReference type="ARBA" id="ARBA00011649"/>
    </source>
</evidence>
<dbReference type="GO" id="GO:0016491">
    <property type="term" value="F:oxidoreductase activity"/>
    <property type="evidence" value="ECO:0007669"/>
    <property type="project" value="UniProtKB-UniRule"/>
</dbReference>
<evidence type="ECO:0000259" key="21">
    <source>
        <dbReference type="PROSITE" id="PS51003"/>
    </source>
</evidence>
<dbReference type="PROSITE" id="PS51003">
    <property type="entry name" value="CYTB_CTER"/>
    <property type="match status" value="1"/>
</dbReference>
<feature type="transmembrane region" description="Helical" evidence="19">
    <location>
        <begin position="21"/>
        <end position="47"/>
    </location>
</feature>
<dbReference type="GO" id="GO:0008121">
    <property type="term" value="F:quinol-cytochrome-c reductase activity"/>
    <property type="evidence" value="ECO:0007669"/>
    <property type="project" value="InterPro"/>
</dbReference>
<keyword evidence="16 19" id="KW-0472">Membrane</keyword>
<keyword evidence="6 18" id="KW-0349">Heme</keyword>
<evidence type="ECO:0000256" key="1">
    <source>
        <dbReference type="ARBA" id="ARBA00002566"/>
    </source>
</evidence>
<sequence>MINMKFMLKMIKIPTPMNINLLWNLGSLLGMCMMIQLISGIMLSMNYCPNTEFAFYSIINLMKNIWFGWMIRLIHMNGASMFFMFMYIHIARSLFYSSYKFKLTWNIGMMMMLLMMMTSFMGYILPWGQMSFWGATVITNLISTIPFFGKMIVEWVWGGFTINNSTLNRFYSMHFILPFMMIIFIIIHLMFLHKSGSNNPMGTNSNMNKIMFHPYFTFKDLIMMIMMMMMFLLMCLIYPYIMNDPENFIEANSLITPIHIQPEWYFLFAYSILRTIPNKLGGVISMILSIMILLILPMLNMNKINFIMFNPMNKIMFWNLSFTFTMLTWIGSKPIELPYMYMSQIITIMYFMYFIMLKLINKLWFNMMM</sequence>
<dbReference type="InterPro" id="IPR005798">
    <property type="entry name" value="Cyt_b/b6_C"/>
</dbReference>
<evidence type="ECO:0000259" key="20">
    <source>
        <dbReference type="PROSITE" id="PS51002"/>
    </source>
</evidence>
<comment type="similarity">
    <text evidence="19">Belongs to the cytochrome b family.</text>
</comment>
<evidence type="ECO:0000256" key="8">
    <source>
        <dbReference type="ARBA" id="ARBA00022692"/>
    </source>
</evidence>
<comment type="subcellular location">
    <subcellularLocation>
        <location evidence="2">Mitochondrion inner membrane</location>
        <topology evidence="2">Multi-pass membrane protein</topology>
    </subcellularLocation>
</comment>
<evidence type="ECO:0000256" key="2">
    <source>
        <dbReference type="ARBA" id="ARBA00004448"/>
    </source>
</evidence>
<evidence type="ECO:0000256" key="15">
    <source>
        <dbReference type="ARBA" id="ARBA00023128"/>
    </source>
</evidence>
<feature type="binding site" description="axial binding residue" evidence="18">
    <location>
        <position position="174"/>
    </location>
    <ligand>
        <name>heme b</name>
        <dbReference type="ChEBI" id="CHEBI:60344"/>
        <label>b562</label>
    </ligand>
    <ligandPart>
        <name>Fe</name>
        <dbReference type="ChEBI" id="CHEBI:18248"/>
    </ligandPart>
</feature>
<geneLocation type="mitochondrion" evidence="22"/>
<dbReference type="AlphaFoldDB" id="A0A3S8V0J2"/>
<feature type="transmembrane region" description="Helical" evidence="19">
    <location>
        <begin position="338"/>
        <end position="360"/>
    </location>
</feature>
<dbReference type="EMBL" id="MG923491">
    <property type="protein sequence ID" value="AZL93190.1"/>
    <property type="molecule type" value="Genomic_DNA"/>
</dbReference>
<feature type="transmembrane region" description="Helical" evidence="19">
    <location>
        <begin position="315"/>
        <end position="332"/>
    </location>
</feature>
<dbReference type="GO" id="GO:0005743">
    <property type="term" value="C:mitochondrial inner membrane"/>
    <property type="evidence" value="ECO:0007669"/>
    <property type="project" value="UniProtKB-SubCell"/>
</dbReference>
<comment type="cofactor">
    <cofactor evidence="19">
        <name>heme b</name>
        <dbReference type="ChEBI" id="CHEBI:60344"/>
    </cofactor>
    <text evidence="19">Binds 2 heme groups non-covalently.</text>
</comment>